<organism evidence="1 2">
    <name type="scientific">Nonomuraea dietziae</name>
    <dbReference type="NCBI Taxonomy" id="65515"/>
    <lineage>
        <taxon>Bacteria</taxon>
        <taxon>Bacillati</taxon>
        <taxon>Actinomycetota</taxon>
        <taxon>Actinomycetes</taxon>
        <taxon>Streptosporangiales</taxon>
        <taxon>Streptosporangiaceae</taxon>
        <taxon>Nonomuraea</taxon>
    </lineage>
</organism>
<reference evidence="1 2" key="1">
    <citation type="submission" date="2020-08" db="EMBL/GenBank/DDBJ databases">
        <title>Sequencing the genomes of 1000 actinobacteria strains.</title>
        <authorList>
            <person name="Klenk H.-P."/>
        </authorList>
    </citation>
    <scope>NUCLEOTIDE SEQUENCE [LARGE SCALE GENOMIC DNA]</scope>
    <source>
        <strain evidence="1 2">DSM 44320</strain>
    </source>
</reference>
<comment type="caution">
    <text evidence="1">The sequence shown here is derived from an EMBL/GenBank/DDBJ whole genome shotgun (WGS) entry which is preliminary data.</text>
</comment>
<gene>
    <name evidence="1" type="ORF">FHR33_003728</name>
</gene>
<sequence length="52" mass="5958">MSPELNYQMMQSRVDELHAAAAHQRQVAEARKARVSERGGRTRAFFARLRTA</sequence>
<evidence type="ECO:0000313" key="2">
    <source>
        <dbReference type="Proteomes" id="UP000579945"/>
    </source>
</evidence>
<dbReference type="Proteomes" id="UP000579945">
    <property type="component" value="Unassembled WGS sequence"/>
</dbReference>
<dbReference type="AlphaFoldDB" id="A0A7W5YB69"/>
<proteinExistence type="predicted"/>
<dbReference type="EMBL" id="JACIBV010000001">
    <property type="protein sequence ID" value="MBB3727868.1"/>
    <property type="molecule type" value="Genomic_DNA"/>
</dbReference>
<accession>A0A7W5YB69</accession>
<name>A0A7W5YB69_9ACTN</name>
<dbReference type="RefSeq" id="WP_183649016.1">
    <property type="nucleotide sequence ID" value="NZ_JACIBV010000001.1"/>
</dbReference>
<keyword evidence="2" id="KW-1185">Reference proteome</keyword>
<evidence type="ECO:0000313" key="1">
    <source>
        <dbReference type="EMBL" id="MBB3727868.1"/>
    </source>
</evidence>
<protein>
    <submittedName>
        <fullName evidence="1">Uncharacterized protein</fullName>
    </submittedName>
</protein>
<dbReference type="GeneID" id="95390144"/>